<gene>
    <name evidence="2" type="ORF">TNCT_379491</name>
</gene>
<feature type="non-terminal residue" evidence="2">
    <location>
        <position position="169"/>
    </location>
</feature>
<feature type="compositionally biased region" description="Basic and acidic residues" evidence="1">
    <location>
        <begin position="160"/>
        <end position="169"/>
    </location>
</feature>
<sequence length="169" mass="20238">MLERLKRHAYFNSFNKSSTAKGQITSWNDDRLIYQGIILPIEVAYRRFTFQQKLKSDMKHYCVPIIWKDCMIVRYWMKIKNMNNNLRVNSVIPAYESYGSDRNRRGPFLDLYNSPRYPFHRYVLTEEFGSENDHYNAHPPTRPRSPAEQTSEALAPTEQDDTRRWLPRI</sequence>
<comment type="caution">
    <text evidence="2">The sequence shown here is derived from an EMBL/GenBank/DDBJ whole genome shotgun (WGS) entry which is preliminary data.</text>
</comment>
<evidence type="ECO:0000313" key="3">
    <source>
        <dbReference type="Proteomes" id="UP000887116"/>
    </source>
</evidence>
<evidence type="ECO:0000313" key="2">
    <source>
        <dbReference type="EMBL" id="GFR01701.1"/>
    </source>
</evidence>
<evidence type="ECO:0000256" key="1">
    <source>
        <dbReference type="SAM" id="MobiDB-lite"/>
    </source>
</evidence>
<feature type="region of interest" description="Disordered" evidence="1">
    <location>
        <begin position="133"/>
        <end position="169"/>
    </location>
</feature>
<keyword evidence="3" id="KW-1185">Reference proteome</keyword>
<name>A0A8X6JCM5_TRICU</name>
<protein>
    <submittedName>
        <fullName evidence="2">Uncharacterized protein</fullName>
    </submittedName>
</protein>
<dbReference type="AlphaFoldDB" id="A0A8X6JCM5"/>
<organism evidence="2 3">
    <name type="scientific">Trichonephila clavata</name>
    <name type="common">Joro spider</name>
    <name type="synonym">Nephila clavata</name>
    <dbReference type="NCBI Taxonomy" id="2740835"/>
    <lineage>
        <taxon>Eukaryota</taxon>
        <taxon>Metazoa</taxon>
        <taxon>Ecdysozoa</taxon>
        <taxon>Arthropoda</taxon>
        <taxon>Chelicerata</taxon>
        <taxon>Arachnida</taxon>
        <taxon>Araneae</taxon>
        <taxon>Araneomorphae</taxon>
        <taxon>Entelegynae</taxon>
        <taxon>Araneoidea</taxon>
        <taxon>Nephilidae</taxon>
        <taxon>Trichonephila</taxon>
    </lineage>
</organism>
<dbReference type="Proteomes" id="UP000887116">
    <property type="component" value="Unassembled WGS sequence"/>
</dbReference>
<accession>A0A8X6JCM5</accession>
<reference evidence="2" key="1">
    <citation type="submission" date="2020-07" db="EMBL/GenBank/DDBJ databases">
        <title>Multicomponent nature underlies the extraordinary mechanical properties of spider dragline silk.</title>
        <authorList>
            <person name="Kono N."/>
            <person name="Nakamura H."/>
            <person name="Mori M."/>
            <person name="Yoshida Y."/>
            <person name="Ohtoshi R."/>
            <person name="Malay A.D."/>
            <person name="Moran D.A.P."/>
            <person name="Tomita M."/>
            <person name="Numata K."/>
            <person name="Arakawa K."/>
        </authorList>
    </citation>
    <scope>NUCLEOTIDE SEQUENCE</scope>
</reference>
<proteinExistence type="predicted"/>
<dbReference type="EMBL" id="BMAO01015433">
    <property type="protein sequence ID" value="GFR01701.1"/>
    <property type="molecule type" value="Genomic_DNA"/>
</dbReference>
<dbReference type="OrthoDB" id="6465352at2759"/>